<evidence type="ECO:0000313" key="1">
    <source>
        <dbReference type="EMBL" id="QAY05791.1"/>
    </source>
</evidence>
<gene>
    <name evidence="1" type="primary">53</name>
    <name evidence="1" type="ORF">SEA_VASANTI_53</name>
</gene>
<dbReference type="Proteomes" id="UP000290746">
    <property type="component" value="Segment"/>
</dbReference>
<keyword evidence="2" id="KW-1185">Reference proteome</keyword>
<sequence>MTTPAIHPDAITAALPDLDADVACEFALCNHPQCQCDVPAVWRVSAHCARNMDELRAGRCSTFSRPMCDAHLTELRRCIADTLRNCPGRCVCCGRRFAQVSDVLLEVSAL</sequence>
<dbReference type="RefSeq" id="YP_010653413.1">
    <property type="nucleotide sequence ID" value="NC_070797.1"/>
</dbReference>
<protein>
    <submittedName>
        <fullName evidence="1">Uncharacterized protein</fullName>
    </submittedName>
</protein>
<proteinExistence type="predicted"/>
<accession>A0A411BW06</accession>
<organism evidence="1 2">
    <name type="scientific">Gordonia phage Vasanti</name>
    <dbReference type="NCBI Taxonomy" id="2502431"/>
    <lineage>
        <taxon>Viruses</taxon>
        <taxon>Duplodnaviria</taxon>
        <taxon>Heunggongvirae</taxon>
        <taxon>Uroviricota</taxon>
        <taxon>Caudoviricetes</taxon>
        <taxon>Attisvirus</taxon>
        <taxon>Attisvirus vasanti</taxon>
    </lineage>
</organism>
<dbReference type="EMBL" id="MK359313">
    <property type="protein sequence ID" value="QAY05791.1"/>
    <property type="molecule type" value="Genomic_DNA"/>
</dbReference>
<dbReference type="GeneID" id="77929247"/>
<reference evidence="1 2" key="1">
    <citation type="submission" date="2019-01" db="EMBL/GenBank/DDBJ databases">
        <authorList>
            <person name="Braley A."/>
            <person name="Cevasco M.E."/>
            <person name="Cornely K.A."/>
            <person name="Deaver S."/>
            <person name="Easterwood J.C."/>
            <person name="Korey C.A."/>
            <person name="Neely M."/>
            <person name="Reyna N."/>
            <person name="Tobiason D."/>
            <person name="Wilczek M."/>
            <person name="Molloy S.D."/>
            <person name="Garlena R.A."/>
            <person name="Russell D.A."/>
            <person name="Pope W.H."/>
            <person name="Jacobs-Sera D."/>
            <person name="Hatfull G.F."/>
        </authorList>
    </citation>
    <scope>NUCLEOTIDE SEQUENCE [LARGE SCALE GENOMIC DNA]</scope>
</reference>
<name>A0A411BW06_9CAUD</name>
<dbReference type="KEGG" id="vg:77929247"/>
<evidence type="ECO:0000313" key="2">
    <source>
        <dbReference type="Proteomes" id="UP000290746"/>
    </source>
</evidence>